<name>A0AAD9GQE7_9STRA</name>
<keyword evidence="6" id="KW-0843">Virulence</keyword>
<feature type="domain" description="RXLR phytopathogen effector protein WY-domain" evidence="7">
    <location>
        <begin position="266"/>
        <end position="318"/>
    </location>
</feature>
<evidence type="ECO:0000256" key="1">
    <source>
        <dbReference type="ARBA" id="ARBA00004340"/>
    </source>
</evidence>
<evidence type="ECO:0000256" key="4">
    <source>
        <dbReference type="ARBA" id="ARBA00022525"/>
    </source>
</evidence>
<keyword evidence="4" id="KW-0964">Secreted</keyword>
<feature type="domain" description="RxLR effector PexRD54 WY" evidence="8">
    <location>
        <begin position="123"/>
        <end position="157"/>
    </location>
</feature>
<gene>
    <name evidence="9" type="ORF">P3T76_006563</name>
</gene>
<comment type="similarity">
    <text evidence="3">Belongs to the RxLR effector family.</text>
</comment>
<evidence type="ECO:0008006" key="11">
    <source>
        <dbReference type="Google" id="ProtNLM"/>
    </source>
</evidence>
<feature type="domain" description="RXLR phytopathogen effector protein WY-domain" evidence="7">
    <location>
        <begin position="61"/>
        <end position="110"/>
    </location>
</feature>
<evidence type="ECO:0000256" key="5">
    <source>
        <dbReference type="ARBA" id="ARBA00022729"/>
    </source>
</evidence>
<feature type="domain" description="RXLR phytopathogen effector protein WY-domain" evidence="7">
    <location>
        <begin position="160"/>
        <end position="209"/>
    </location>
</feature>
<feature type="domain" description="RxLR effector PexRD54 WY" evidence="8">
    <location>
        <begin position="19"/>
        <end position="58"/>
    </location>
</feature>
<evidence type="ECO:0000256" key="3">
    <source>
        <dbReference type="ARBA" id="ARBA00010400"/>
    </source>
</evidence>
<keyword evidence="10" id="KW-1185">Reference proteome</keyword>
<evidence type="ECO:0000259" key="7">
    <source>
        <dbReference type="Pfam" id="PF18634"/>
    </source>
</evidence>
<evidence type="ECO:0000259" key="8">
    <source>
        <dbReference type="Pfam" id="PF22748"/>
    </source>
</evidence>
<dbReference type="EMBL" id="JASMQC010000010">
    <property type="protein sequence ID" value="KAK1942241.1"/>
    <property type="molecule type" value="Genomic_DNA"/>
</dbReference>
<evidence type="ECO:0000313" key="9">
    <source>
        <dbReference type="EMBL" id="KAK1942241.1"/>
    </source>
</evidence>
<dbReference type="GO" id="GO:0043657">
    <property type="term" value="C:host cell"/>
    <property type="evidence" value="ECO:0007669"/>
    <property type="project" value="UniProtKB-SubCell"/>
</dbReference>
<keyword evidence="5" id="KW-0732">Signal</keyword>
<accession>A0AAD9GQE7</accession>
<comment type="subcellular location">
    <subcellularLocation>
        <location evidence="1">Host cell</location>
    </subcellularLocation>
    <subcellularLocation>
        <location evidence="2">Secreted</location>
    </subcellularLocation>
</comment>
<dbReference type="Pfam" id="PF22748">
    <property type="entry name" value="PexRD54_WY"/>
    <property type="match status" value="2"/>
</dbReference>
<dbReference type="Pfam" id="PF18634">
    <property type="entry name" value="RXLR_WY"/>
    <property type="match status" value="3"/>
</dbReference>
<dbReference type="InterPro" id="IPR040786">
    <property type="entry name" value="RXLR_WY"/>
</dbReference>
<evidence type="ECO:0000313" key="10">
    <source>
        <dbReference type="Proteomes" id="UP001259832"/>
    </source>
</evidence>
<dbReference type="AlphaFoldDB" id="A0AAD9GQE7"/>
<protein>
    <recommendedName>
        <fullName evidence="11">RXLR phytopathogen effector protein WY-domain domain-containing protein</fullName>
    </recommendedName>
</protein>
<reference evidence="9" key="1">
    <citation type="submission" date="2023-08" db="EMBL/GenBank/DDBJ databases">
        <title>Reference Genome Resource for the Citrus Pathogen Phytophthora citrophthora.</title>
        <authorList>
            <person name="Moller H."/>
            <person name="Coetzee B."/>
            <person name="Rose L.J."/>
            <person name="Van Niekerk J.M."/>
        </authorList>
    </citation>
    <scope>NUCLEOTIDE SEQUENCE</scope>
    <source>
        <strain evidence="9">STE-U-9442</strain>
    </source>
</reference>
<comment type="caution">
    <text evidence="9">The sequence shown here is derived from an EMBL/GenBank/DDBJ whole genome shotgun (WGS) entry which is preliminary data.</text>
</comment>
<sequence>MEKLINKLFKGMSSTEKAAIKAWLKSEVRPTDLFKSLRLHPGVAKLDDNPELALWFRFATAYRKKHGDQMLPDLEIYFMLLRQYPTKDVTSLLQSLKQTPGMKQLATSMEHSLSGSWIYTNLNLKTNPEDLFNTLRLKEAGSKLDEAPVFHQWLKYVDSYRSMKGNHWFNDLEMLELFRKTMPEENVVTLLHLLRQTPRMKTHADTMQRFLFLKSQSSHQLMLNVWLKAKERPEKVYNMLGLSNVAMSGYHSNAMVIQWLRYTKLFRDKTSNHAFSGIQTVHFLKKERPLLSDWDLATLFQVLKETPDLKRQAENMQMYLFRSWVKDDFKPKSVAMRLAVPYSVDVVSLPKSDPKHLTWEAFTLYFAKYEGGEAMLRRVKEAFANGNPTGALAATVKWS</sequence>
<dbReference type="GO" id="GO:0005576">
    <property type="term" value="C:extracellular region"/>
    <property type="evidence" value="ECO:0007669"/>
    <property type="project" value="UniProtKB-SubCell"/>
</dbReference>
<evidence type="ECO:0000256" key="2">
    <source>
        <dbReference type="ARBA" id="ARBA00004613"/>
    </source>
</evidence>
<dbReference type="InterPro" id="IPR054463">
    <property type="entry name" value="PexRD54_WY"/>
</dbReference>
<organism evidence="9 10">
    <name type="scientific">Phytophthora citrophthora</name>
    <dbReference type="NCBI Taxonomy" id="4793"/>
    <lineage>
        <taxon>Eukaryota</taxon>
        <taxon>Sar</taxon>
        <taxon>Stramenopiles</taxon>
        <taxon>Oomycota</taxon>
        <taxon>Peronosporomycetes</taxon>
        <taxon>Peronosporales</taxon>
        <taxon>Peronosporaceae</taxon>
        <taxon>Phytophthora</taxon>
    </lineage>
</organism>
<dbReference type="Proteomes" id="UP001259832">
    <property type="component" value="Unassembled WGS sequence"/>
</dbReference>
<evidence type="ECO:0000256" key="6">
    <source>
        <dbReference type="ARBA" id="ARBA00023026"/>
    </source>
</evidence>
<proteinExistence type="inferred from homology"/>